<name>A0A1X3GV63_9BRAD</name>
<dbReference type="EMBL" id="NAFI01000190">
    <property type="protein sequence ID" value="OSJ01783.1"/>
    <property type="molecule type" value="Genomic_DNA"/>
</dbReference>
<protein>
    <recommendedName>
        <fullName evidence="2">Cupin type-2 domain-containing protein</fullName>
    </recommendedName>
</protein>
<accession>A0A1X3GV63</accession>
<reference evidence="3 4" key="1">
    <citation type="submission" date="2017-03" db="EMBL/GenBank/DDBJ databases">
        <title>Whole genome sequences of fourteen strains of Bradyrhizobium canariense and one strain of Bradyrhizobium japonicum isolated from Lupinus (Papilionoideae: Genisteae) species in Algeria.</title>
        <authorList>
            <person name="Crovadore J."/>
            <person name="Chekireb D."/>
            <person name="Brachmann A."/>
            <person name="Chablais R."/>
            <person name="Cochard B."/>
            <person name="Lefort F."/>
        </authorList>
    </citation>
    <scope>NUCLEOTIDE SEQUENCE [LARGE SCALE GENOMIC DNA]</scope>
    <source>
        <strain evidence="3 4">UBMA195</strain>
    </source>
</reference>
<dbReference type="InterPro" id="IPR011051">
    <property type="entry name" value="RmlC_Cupin_sf"/>
</dbReference>
<keyword evidence="1" id="KW-0732">Signal</keyword>
<dbReference type="SUPFAM" id="SSF51182">
    <property type="entry name" value="RmlC-like cupins"/>
    <property type="match status" value="1"/>
</dbReference>
<proteinExistence type="predicted"/>
<dbReference type="InterPro" id="IPR014710">
    <property type="entry name" value="RmlC-like_jellyroll"/>
</dbReference>
<dbReference type="AlphaFoldDB" id="A0A1X3GV63"/>
<feature type="chain" id="PRO_5011906066" description="Cupin type-2 domain-containing protein" evidence="1">
    <location>
        <begin position="20"/>
        <end position="128"/>
    </location>
</feature>
<evidence type="ECO:0000256" key="1">
    <source>
        <dbReference type="SAM" id="SignalP"/>
    </source>
</evidence>
<feature type="signal peptide" evidence="1">
    <location>
        <begin position="1"/>
        <end position="19"/>
    </location>
</feature>
<sequence length="128" mass="13921">MKVILGILVASLFTFSANAQDSPFRKELKRADLTGTNMEVITSISEIKPGDTSTLHIHHGEESFYVLEGGTIELPDGKQVPFPTGIAAVNIRDTPHGAFKVVGDKTVKLLTVHIVDKGKPLYDKPQPK</sequence>
<dbReference type="InterPro" id="IPR013096">
    <property type="entry name" value="Cupin_2"/>
</dbReference>
<dbReference type="RefSeq" id="WP_085358584.1">
    <property type="nucleotide sequence ID" value="NZ_NAFD01000175.1"/>
</dbReference>
<dbReference type="Pfam" id="PF07883">
    <property type="entry name" value="Cupin_2"/>
    <property type="match status" value="1"/>
</dbReference>
<comment type="caution">
    <text evidence="3">The sequence shown here is derived from an EMBL/GenBank/DDBJ whole genome shotgun (WGS) entry which is preliminary data.</text>
</comment>
<gene>
    <name evidence="3" type="ORF">BSZ18_38950</name>
</gene>
<dbReference type="OrthoDB" id="8447070at2"/>
<evidence type="ECO:0000313" key="3">
    <source>
        <dbReference type="EMBL" id="OSJ01783.1"/>
    </source>
</evidence>
<dbReference type="Proteomes" id="UP000193553">
    <property type="component" value="Unassembled WGS sequence"/>
</dbReference>
<evidence type="ECO:0000313" key="4">
    <source>
        <dbReference type="Proteomes" id="UP000193553"/>
    </source>
</evidence>
<organism evidence="3 4">
    <name type="scientific">Bradyrhizobium canariense</name>
    <dbReference type="NCBI Taxonomy" id="255045"/>
    <lineage>
        <taxon>Bacteria</taxon>
        <taxon>Pseudomonadati</taxon>
        <taxon>Pseudomonadota</taxon>
        <taxon>Alphaproteobacteria</taxon>
        <taxon>Hyphomicrobiales</taxon>
        <taxon>Nitrobacteraceae</taxon>
        <taxon>Bradyrhizobium</taxon>
    </lineage>
</organism>
<evidence type="ECO:0000259" key="2">
    <source>
        <dbReference type="Pfam" id="PF07883"/>
    </source>
</evidence>
<feature type="domain" description="Cupin type-2" evidence="2">
    <location>
        <begin position="45"/>
        <end position="112"/>
    </location>
</feature>
<dbReference type="Gene3D" id="2.60.120.10">
    <property type="entry name" value="Jelly Rolls"/>
    <property type="match status" value="1"/>
</dbReference>